<evidence type="ECO:0000259" key="5">
    <source>
        <dbReference type="PROSITE" id="PS50865"/>
    </source>
</evidence>
<organism evidence="6 7">
    <name type="scientific">Mycena albidolilacea</name>
    <dbReference type="NCBI Taxonomy" id="1033008"/>
    <lineage>
        <taxon>Eukaryota</taxon>
        <taxon>Fungi</taxon>
        <taxon>Dikarya</taxon>
        <taxon>Basidiomycota</taxon>
        <taxon>Agaricomycotina</taxon>
        <taxon>Agaricomycetes</taxon>
        <taxon>Agaricomycetidae</taxon>
        <taxon>Agaricales</taxon>
        <taxon>Marasmiineae</taxon>
        <taxon>Mycenaceae</taxon>
        <taxon>Mycena</taxon>
    </lineage>
</organism>
<protein>
    <recommendedName>
        <fullName evidence="5">MYND-type domain-containing protein</fullName>
    </recommendedName>
</protein>
<dbReference type="Pfam" id="PF01753">
    <property type="entry name" value="zf-MYND"/>
    <property type="match status" value="1"/>
</dbReference>
<name>A0AAD6YWS9_9AGAR</name>
<dbReference type="EMBL" id="JARIHO010000152">
    <property type="protein sequence ID" value="KAJ7300786.1"/>
    <property type="molecule type" value="Genomic_DNA"/>
</dbReference>
<evidence type="ECO:0000256" key="3">
    <source>
        <dbReference type="ARBA" id="ARBA00022833"/>
    </source>
</evidence>
<dbReference type="Proteomes" id="UP001218218">
    <property type="component" value="Unassembled WGS sequence"/>
</dbReference>
<reference evidence="6" key="1">
    <citation type="submission" date="2023-03" db="EMBL/GenBank/DDBJ databases">
        <title>Massive genome expansion in bonnet fungi (Mycena s.s.) driven by repeated elements and novel gene families across ecological guilds.</title>
        <authorList>
            <consortium name="Lawrence Berkeley National Laboratory"/>
            <person name="Harder C.B."/>
            <person name="Miyauchi S."/>
            <person name="Viragh M."/>
            <person name="Kuo A."/>
            <person name="Thoen E."/>
            <person name="Andreopoulos B."/>
            <person name="Lu D."/>
            <person name="Skrede I."/>
            <person name="Drula E."/>
            <person name="Henrissat B."/>
            <person name="Morin E."/>
            <person name="Kohler A."/>
            <person name="Barry K."/>
            <person name="LaButti K."/>
            <person name="Morin E."/>
            <person name="Salamov A."/>
            <person name="Lipzen A."/>
            <person name="Mereny Z."/>
            <person name="Hegedus B."/>
            <person name="Baldrian P."/>
            <person name="Stursova M."/>
            <person name="Weitz H."/>
            <person name="Taylor A."/>
            <person name="Grigoriev I.V."/>
            <person name="Nagy L.G."/>
            <person name="Martin F."/>
            <person name="Kauserud H."/>
        </authorList>
    </citation>
    <scope>NUCLEOTIDE SEQUENCE</scope>
    <source>
        <strain evidence="6">CBHHK002</strain>
    </source>
</reference>
<evidence type="ECO:0000256" key="1">
    <source>
        <dbReference type="ARBA" id="ARBA00022723"/>
    </source>
</evidence>
<dbReference type="PROSITE" id="PS50865">
    <property type="entry name" value="ZF_MYND_2"/>
    <property type="match status" value="1"/>
</dbReference>
<keyword evidence="1" id="KW-0479">Metal-binding</keyword>
<dbReference type="GO" id="GO:0008270">
    <property type="term" value="F:zinc ion binding"/>
    <property type="evidence" value="ECO:0007669"/>
    <property type="project" value="UniProtKB-KW"/>
</dbReference>
<dbReference type="AlphaFoldDB" id="A0AAD6YWS9"/>
<accession>A0AAD6YWS9</accession>
<dbReference type="SUPFAM" id="SSF144232">
    <property type="entry name" value="HIT/MYND zinc finger-like"/>
    <property type="match status" value="1"/>
</dbReference>
<keyword evidence="3" id="KW-0862">Zinc</keyword>
<evidence type="ECO:0000313" key="7">
    <source>
        <dbReference type="Proteomes" id="UP001218218"/>
    </source>
</evidence>
<evidence type="ECO:0000256" key="2">
    <source>
        <dbReference type="ARBA" id="ARBA00022771"/>
    </source>
</evidence>
<keyword evidence="2 4" id="KW-0863">Zinc-finger</keyword>
<proteinExistence type="predicted"/>
<dbReference type="Gene3D" id="6.10.140.2220">
    <property type="match status" value="1"/>
</dbReference>
<dbReference type="InterPro" id="IPR002893">
    <property type="entry name" value="Znf_MYND"/>
</dbReference>
<sequence length="294" mass="33733">MPIDPDVPGRKAVFKMITDKLAYSNNTPEACVYCERKRGNKEEPLPLCGGCRSVRFCNSEHQKAFWPQHKAFCKATQKQKQLRDEFEAGAPRRLAVFEHRRRILEDWSEVHAYSLAQARAWAFDQSTVPMNCRSQYFEFRVKFRPEGQDNPSTSFSLENAAMLPVRGNPYPQIAIMLPLVESAEAEERARGTKEFLGNFICVYVIDGIPLWVSASYVYEDEIPRGVQRPADSPWHWFAEYCSRLGLVFRLVGPRSDSWKPGIMGKKGNKWVWKEHTLEELAAQGIHLNHGPITV</sequence>
<gene>
    <name evidence="6" type="ORF">DFH08DRAFT_907858</name>
</gene>
<feature type="domain" description="MYND-type" evidence="5">
    <location>
        <begin position="31"/>
        <end position="73"/>
    </location>
</feature>
<keyword evidence="7" id="KW-1185">Reference proteome</keyword>
<evidence type="ECO:0000256" key="4">
    <source>
        <dbReference type="PROSITE-ProRule" id="PRU00134"/>
    </source>
</evidence>
<comment type="caution">
    <text evidence="6">The sequence shown here is derived from an EMBL/GenBank/DDBJ whole genome shotgun (WGS) entry which is preliminary data.</text>
</comment>
<evidence type="ECO:0000313" key="6">
    <source>
        <dbReference type="EMBL" id="KAJ7300786.1"/>
    </source>
</evidence>
<dbReference type="PROSITE" id="PS01360">
    <property type="entry name" value="ZF_MYND_1"/>
    <property type="match status" value="1"/>
</dbReference>